<dbReference type="AlphaFoldDB" id="W0GS46"/>
<dbReference type="HOGENOM" id="CLU_2525873_0_0_14"/>
<name>W0GS46_9MOLU</name>
<dbReference type="EMBL" id="CP006720">
    <property type="protein sequence ID" value="AHI58506.1"/>
    <property type="molecule type" value="Genomic_DNA"/>
</dbReference>
<evidence type="ECO:0000313" key="1">
    <source>
        <dbReference type="EMBL" id="AHI58506.1"/>
    </source>
</evidence>
<reference evidence="1 2" key="1">
    <citation type="submission" date="2013-09" db="EMBL/GenBank/DDBJ databases">
        <title>Complete genome sequence of Spiroplasma mirum suckling mouse cataract agent.</title>
        <authorList>
            <person name="Landry C.A."/>
            <person name="Bastian F.O."/>
            <person name="Thune R.L."/>
        </authorList>
    </citation>
    <scope>NUCLEOTIDE SEQUENCE [LARGE SCALE GENOMIC DNA]</scope>
    <source>
        <strain evidence="1 2">SMCA</strain>
    </source>
</reference>
<dbReference type="Proteomes" id="UP000019260">
    <property type="component" value="Chromosome"/>
</dbReference>
<dbReference type="PATRIC" id="fig|838561.3.peg.1150"/>
<sequence>MSTLSASLIKQDSNNSKVEIVTIDNVSNKFESHNYWKESYSYIQLHISWHDAKYFLRALKEQDMEEINYFINEWNVLLNNAKDP</sequence>
<proteinExistence type="predicted"/>
<organism evidence="1 2">
    <name type="scientific">Spiroplasma mirum ATCC 29335</name>
    <dbReference type="NCBI Taxonomy" id="838561"/>
    <lineage>
        <taxon>Bacteria</taxon>
        <taxon>Bacillati</taxon>
        <taxon>Mycoplasmatota</taxon>
        <taxon>Mollicutes</taxon>
        <taxon>Entomoplasmatales</taxon>
        <taxon>Spiroplasmataceae</taxon>
        <taxon>Spiroplasma</taxon>
    </lineage>
</organism>
<dbReference type="KEGG" id="smir:SMM_1005"/>
<keyword evidence="2" id="KW-1185">Reference proteome</keyword>
<gene>
    <name evidence="1" type="ORF">P344_05995</name>
</gene>
<accession>W0GS46</accession>
<dbReference type="KEGG" id="smia:P344_05995"/>
<dbReference type="STRING" id="838561.P344_05995"/>
<evidence type="ECO:0000313" key="2">
    <source>
        <dbReference type="Proteomes" id="UP000019260"/>
    </source>
</evidence>
<protein>
    <submittedName>
        <fullName evidence="1">Uncharacterized protein</fullName>
    </submittedName>
</protein>
<dbReference type="RefSeq" id="WP_025317738.1">
    <property type="nucleotide sequence ID" value="NZ_CP002082.1"/>
</dbReference>